<dbReference type="AlphaFoldDB" id="A0A0F9PDC0"/>
<organism evidence="2">
    <name type="scientific">marine sediment metagenome</name>
    <dbReference type="NCBI Taxonomy" id="412755"/>
    <lineage>
        <taxon>unclassified sequences</taxon>
        <taxon>metagenomes</taxon>
        <taxon>ecological metagenomes</taxon>
    </lineage>
</organism>
<comment type="caution">
    <text evidence="2">The sequence shown here is derived from an EMBL/GenBank/DDBJ whole genome shotgun (WGS) entry which is preliminary data.</text>
</comment>
<evidence type="ECO:0000313" key="2">
    <source>
        <dbReference type="EMBL" id="KKM91342.1"/>
    </source>
</evidence>
<sequence>MVKKYVIWFFLFVVLASSYYVLLPDKVRIDVQKTRTQYRVWEGSWVLSATEYVNLFDGNTKMRAKNRSIEWSETDGIIRIIRIANYKDSISTIETYEFDSTRPDVELVPTTHITRCRNCKGKILQFEYRDILYTRDTMDIISPFSFGHNMKIEWQDGAYRAKVYQQKVASDKIIIRYRPQSDYESFYVRLFDPPTPTKINVTLSSPLDASTSSLRSTDFGFNVTYNVSIDIELCSLYGNFSGTWKVNQTNTSSVSNATTTTPFTPISLLNGSYIWNVKCNNSVDDYNFGDNNFTINIVLDLNILFHSDISGLFYPVDYSIVNWTSVFDNDTMHSGNYTWNMTEYNVSAENVTVWLFNATNQLEYTVNVTVKQNQTKDWYEWWCGNLTTKFNISTTPIVLFVLGSNQDQPINCTLTVLNISQTYANWSLNHSTDRAIWDFNYTFNKTY</sequence>
<name>A0A0F9PDC0_9ZZZZ</name>
<proteinExistence type="predicted"/>
<accession>A0A0F9PDC0</accession>
<keyword evidence="1" id="KW-0812">Transmembrane</keyword>
<evidence type="ECO:0000256" key="1">
    <source>
        <dbReference type="SAM" id="Phobius"/>
    </source>
</evidence>
<protein>
    <submittedName>
        <fullName evidence="2">Uncharacterized protein</fullName>
    </submittedName>
</protein>
<keyword evidence="1" id="KW-1133">Transmembrane helix</keyword>
<reference evidence="2" key="1">
    <citation type="journal article" date="2015" name="Nature">
        <title>Complex archaea that bridge the gap between prokaryotes and eukaryotes.</title>
        <authorList>
            <person name="Spang A."/>
            <person name="Saw J.H."/>
            <person name="Jorgensen S.L."/>
            <person name="Zaremba-Niedzwiedzka K."/>
            <person name="Martijn J."/>
            <person name="Lind A.E."/>
            <person name="van Eijk R."/>
            <person name="Schleper C."/>
            <person name="Guy L."/>
            <person name="Ettema T.J."/>
        </authorList>
    </citation>
    <scope>NUCLEOTIDE SEQUENCE</scope>
</reference>
<keyword evidence="1" id="KW-0472">Membrane</keyword>
<feature type="transmembrane region" description="Helical" evidence="1">
    <location>
        <begin position="6"/>
        <end position="23"/>
    </location>
</feature>
<gene>
    <name evidence="2" type="ORF">LCGC14_1229530</name>
</gene>
<dbReference type="EMBL" id="LAZR01006547">
    <property type="protein sequence ID" value="KKM91342.1"/>
    <property type="molecule type" value="Genomic_DNA"/>
</dbReference>